<dbReference type="AlphaFoldDB" id="A0ABD1T6S7"/>
<dbReference type="Pfam" id="PF00071">
    <property type="entry name" value="Ras"/>
    <property type="match status" value="1"/>
</dbReference>
<organism evidence="2 3">
    <name type="scientific">Forsythia ovata</name>
    <dbReference type="NCBI Taxonomy" id="205694"/>
    <lineage>
        <taxon>Eukaryota</taxon>
        <taxon>Viridiplantae</taxon>
        <taxon>Streptophyta</taxon>
        <taxon>Embryophyta</taxon>
        <taxon>Tracheophyta</taxon>
        <taxon>Spermatophyta</taxon>
        <taxon>Magnoliopsida</taxon>
        <taxon>eudicotyledons</taxon>
        <taxon>Gunneridae</taxon>
        <taxon>Pentapetalae</taxon>
        <taxon>asterids</taxon>
        <taxon>lamiids</taxon>
        <taxon>Lamiales</taxon>
        <taxon>Oleaceae</taxon>
        <taxon>Forsythieae</taxon>
        <taxon>Forsythia</taxon>
    </lineage>
</organism>
<comment type="caution">
    <text evidence="2">The sequence shown here is derived from an EMBL/GenBank/DDBJ whole genome shotgun (WGS) entry which is preliminary data.</text>
</comment>
<accession>A0ABD1T6S7</accession>
<evidence type="ECO:0000313" key="2">
    <source>
        <dbReference type="EMBL" id="KAL2508233.1"/>
    </source>
</evidence>
<dbReference type="SUPFAM" id="SSF52540">
    <property type="entry name" value="P-loop containing nucleoside triphosphate hydrolases"/>
    <property type="match status" value="1"/>
</dbReference>
<dbReference type="InterPro" id="IPR027417">
    <property type="entry name" value="P-loop_NTPase"/>
</dbReference>
<sequence length="264" mass="29728">MISRSHSKLLLLGDGGSGKTSLAKRFTEGKFDEFESQTNISDNFFQLVAVNDATIKFAIRDIGGKSFFFAKSYCREADAAMIVYDITNKKSFHQAKILVNKVRKNGKPNMVIALAGNKADLLDSRKVAAEEAQAYAKENGLFFMETSAKTEINVYDMFYEIAKRLPIEKRLSDSDIQQQPLVNLIIKGLVDMLDVFLKAKRQPEERRLLDNLQQPLPKPQSRFFFSSVFPFPLLGINRNMPEGKEKGVWSSPSNLCKFGSHGLT</sequence>
<dbReference type="Gene3D" id="3.40.50.300">
    <property type="entry name" value="P-loop containing nucleotide triphosphate hydrolases"/>
    <property type="match status" value="1"/>
</dbReference>
<reference evidence="3" key="1">
    <citation type="submission" date="2024-07" db="EMBL/GenBank/DDBJ databases">
        <title>Two chromosome-level genome assemblies of Korean endemic species Abeliophyllum distichum and Forsythia ovata (Oleaceae).</title>
        <authorList>
            <person name="Jang H."/>
        </authorList>
    </citation>
    <scope>NUCLEOTIDE SEQUENCE [LARGE SCALE GENOMIC DNA]</scope>
</reference>
<dbReference type="PANTHER" id="PTHR47978">
    <property type="match status" value="1"/>
</dbReference>
<dbReference type="InterPro" id="IPR001806">
    <property type="entry name" value="Small_GTPase"/>
</dbReference>
<dbReference type="NCBIfam" id="TIGR00231">
    <property type="entry name" value="small_GTP"/>
    <property type="match status" value="1"/>
</dbReference>
<evidence type="ECO:0000313" key="3">
    <source>
        <dbReference type="Proteomes" id="UP001604277"/>
    </source>
</evidence>
<dbReference type="InterPro" id="IPR005225">
    <property type="entry name" value="Small_GTP-bd"/>
</dbReference>
<dbReference type="PRINTS" id="PR00449">
    <property type="entry name" value="RASTRNSFRMNG"/>
</dbReference>
<dbReference type="SMART" id="SM00176">
    <property type="entry name" value="RAN"/>
    <property type="match status" value="1"/>
</dbReference>
<gene>
    <name evidence="2" type="ORF">Fot_31880</name>
</gene>
<evidence type="ECO:0000256" key="1">
    <source>
        <dbReference type="ARBA" id="ARBA00022741"/>
    </source>
</evidence>
<keyword evidence="1" id="KW-0547">Nucleotide-binding</keyword>
<dbReference type="PROSITE" id="PS51421">
    <property type="entry name" value="RAS"/>
    <property type="match status" value="1"/>
</dbReference>
<proteinExistence type="predicted"/>
<keyword evidence="3" id="KW-1185">Reference proteome</keyword>
<dbReference type="SMART" id="SM00173">
    <property type="entry name" value="RAS"/>
    <property type="match status" value="1"/>
</dbReference>
<dbReference type="EMBL" id="JBFOLJ010000009">
    <property type="protein sequence ID" value="KAL2508233.1"/>
    <property type="molecule type" value="Genomic_DNA"/>
</dbReference>
<dbReference type="SMART" id="SM00174">
    <property type="entry name" value="RHO"/>
    <property type="match status" value="1"/>
</dbReference>
<name>A0ABD1T6S7_9LAMI</name>
<dbReference type="PROSITE" id="PS51419">
    <property type="entry name" value="RAB"/>
    <property type="match status" value="1"/>
</dbReference>
<dbReference type="GO" id="GO:0000166">
    <property type="term" value="F:nucleotide binding"/>
    <property type="evidence" value="ECO:0007669"/>
    <property type="project" value="UniProtKB-KW"/>
</dbReference>
<protein>
    <submittedName>
        <fullName evidence="2">Ras-related protein RABF2a-like</fullName>
    </submittedName>
</protein>
<dbReference type="FunFam" id="3.40.50.300:FF:001447">
    <property type="entry name" value="Ras-related protein Rab-1B"/>
    <property type="match status" value="1"/>
</dbReference>
<dbReference type="Proteomes" id="UP001604277">
    <property type="component" value="Unassembled WGS sequence"/>
</dbReference>
<dbReference type="SMART" id="SM00175">
    <property type="entry name" value="RAB"/>
    <property type="match status" value="1"/>
</dbReference>